<dbReference type="EC" id="6.3.5.3" evidence="9"/>
<dbReference type="AlphaFoldDB" id="A0A9D1NC50"/>
<dbReference type="SUPFAM" id="SSF55326">
    <property type="entry name" value="PurM N-terminal domain-like"/>
    <property type="match status" value="2"/>
</dbReference>
<evidence type="ECO:0000313" key="10">
    <source>
        <dbReference type="Proteomes" id="UP000886891"/>
    </source>
</evidence>
<comment type="caution">
    <text evidence="9">The sequence shown here is derived from an EMBL/GenBank/DDBJ whole genome shotgun (WGS) entry which is preliminary data.</text>
</comment>
<dbReference type="CDD" id="cd01740">
    <property type="entry name" value="GATase1_FGAR_AT"/>
    <property type="match status" value="1"/>
</dbReference>
<accession>A0A9D1NC50</accession>
<dbReference type="Pfam" id="PF02769">
    <property type="entry name" value="AIRS_C"/>
    <property type="match status" value="1"/>
</dbReference>
<dbReference type="CDD" id="cd02203">
    <property type="entry name" value="PurL_repeat1"/>
    <property type="match status" value="1"/>
</dbReference>
<sequence>MVYRIYVSKKPRFDSAKQKLLADLNGTLGVPCDDVTTYIRYDVEGIDEATLKGAIDGIFSEPPVDDVTDRLVTDAGDYVLIVEYLEGQYDQRADSAMQCVQLYTGGARPLVRCATVYRFRGVKAEDVDKIKKYLINPVDSKEGSADLPATLKRDYATAERMRVELNGLIGYDESRLKAFYDGFGFAMSFEDLKFVQSYFRSVDRDPTLTEIKVIDTYWSDHCRHTTFLTEIKSIEIVSPDPHIAETLALYRKTFESLYAGRTDKYPCLMDIATIAAKVLRKEGYLDNLDLSDEINACSVKVKVDVDGKDQDWLIMFKNETHNHPTEIEPFGGAATCLGGAIRDPLSGRTYVYQAMRITGAGDPTEGIDKTLAGKLPQRVLTKTALAGFSSYGNQIGLATGIVHEIYNNRYKAKRLETGYVIGGAPAANVVRKKPVAGNAVLLIGGDTGRDGCGGATGSSKSHTVSSVEQCGAEVQKGNAPEERKLQRLFRNAQAARMIVKCNDFGAGGVCVAIGELSDGIDIFLDRVNKKYAGLSATELAISESQERMAVVVERENVEAFKALAAEENLKVAEVGVITDSKRLRMYYGDETICDIEREFLDTNGVKQTTTARITGEGCDFFVKPAEDTARLIAAGKAGDALLKELAKLNNCSQKGAGETFDSTIGAGTVLMPFGGKRQLTPVDMMASYPPVNGITHTVTCSSYGICTELMEVSPYTGSIYSIVGAVSKLIAGGVRYDSIRLTLQEFFKRLNKDAARWGEPLQALLGAFDAQMNLKLAAIGGKDSMSGSFEQLDVPPTLIAFAMGIADDRRLVHNAFGTEGKIYHFAVPKDGYGYPDYRKLLAMYAELEGLIAAGKVRHTAVVGVGGRAVALAKSLLGNGAGAQLDAPLGTEDFLPLYGDILVVADGLKSAYGKKIGSLNDTGNLTTPSETVAGKDLLQAFSATLESVFPTTAPASGEAKAAEGTALGVLKCKAAIAKPRVLIPAFPGTNCEDDTARAFERAGAKAEIFVIRNQTPADIEASIAEIAKRLSDAQMIAFPGGFSGGDEPDGSGKFIATTFRNPRLKEAVEELLYARDGLALGICNGFQALIKLGLLPYGRIAAQTASSPTLTYNNISRHVSTISRVRVGTTKSPWLSACKVGEIYSVPVSHGEGKFVADDDALARLILNGQIATQYVDDRGNVTMESPYNPNGSVNAIEGIISTDGRVIGKMGHTERYRSGLYRNVEGNYAMPIFEGGVKYFG</sequence>
<dbReference type="SUPFAM" id="SSF52317">
    <property type="entry name" value="Class I glutamine amidotransferase-like"/>
    <property type="match status" value="1"/>
</dbReference>
<reference evidence="9" key="1">
    <citation type="submission" date="2020-10" db="EMBL/GenBank/DDBJ databases">
        <authorList>
            <person name="Gilroy R."/>
        </authorList>
    </citation>
    <scope>NUCLEOTIDE SEQUENCE</scope>
    <source>
        <strain evidence="9">23406</strain>
    </source>
</reference>
<dbReference type="InterPro" id="IPR010141">
    <property type="entry name" value="FGAM_synthase"/>
</dbReference>
<dbReference type="GO" id="GO:0046872">
    <property type="term" value="F:metal ion binding"/>
    <property type="evidence" value="ECO:0007669"/>
    <property type="project" value="UniProtKB-KW"/>
</dbReference>
<proteinExistence type="predicted"/>
<evidence type="ECO:0000256" key="3">
    <source>
        <dbReference type="ARBA" id="ARBA00022741"/>
    </source>
</evidence>
<dbReference type="Gene3D" id="3.90.650.10">
    <property type="entry name" value="PurM-like C-terminal domain"/>
    <property type="match status" value="1"/>
</dbReference>
<protein>
    <submittedName>
        <fullName evidence="9">Phosphoribosylformylglycinamidine synthase</fullName>
        <ecNumber evidence="9">6.3.5.3</ecNumber>
    </submittedName>
</protein>
<dbReference type="PROSITE" id="PS51273">
    <property type="entry name" value="GATASE_TYPE_1"/>
    <property type="match status" value="1"/>
</dbReference>
<evidence type="ECO:0000256" key="5">
    <source>
        <dbReference type="ARBA" id="ARBA00022840"/>
    </source>
</evidence>
<dbReference type="InterPro" id="IPR010918">
    <property type="entry name" value="PurM-like_C_dom"/>
</dbReference>
<feature type="domain" description="PurM-like C-terminal" evidence="7">
    <location>
        <begin position="436"/>
        <end position="587"/>
    </location>
</feature>
<dbReference type="Gene3D" id="3.30.1330.10">
    <property type="entry name" value="PurM-like, N-terminal domain"/>
    <property type="match status" value="2"/>
</dbReference>
<dbReference type="Pfam" id="PF18072">
    <property type="entry name" value="FGAR-AT_linker"/>
    <property type="match status" value="1"/>
</dbReference>
<name>A0A9D1NC50_9FIRM</name>
<dbReference type="SMART" id="SM01211">
    <property type="entry name" value="GATase_5"/>
    <property type="match status" value="1"/>
</dbReference>
<dbReference type="GO" id="GO:0006164">
    <property type="term" value="P:purine nucleotide biosynthetic process"/>
    <property type="evidence" value="ECO:0007669"/>
    <property type="project" value="UniProtKB-KW"/>
</dbReference>
<keyword evidence="4" id="KW-0658">Purine biosynthesis</keyword>
<evidence type="ECO:0000256" key="4">
    <source>
        <dbReference type="ARBA" id="ARBA00022755"/>
    </source>
</evidence>
<organism evidence="9 10">
    <name type="scientific">Candidatus Stercoripulliclostridium merdipullorum</name>
    <dbReference type="NCBI Taxonomy" id="2840952"/>
    <lineage>
        <taxon>Bacteria</taxon>
        <taxon>Bacillati</taxon>
        <taxon>Bacillota</taxon>
        <taxon>Clostridia</taxon>
        <taxon>Eubacteriales</taxon>
        <taxon>Candidatus Stercoripulliclostridium</taxon>
    </lineage>
</organism>
<dbReference type="GO" id="GO:0005524">
    <property type="term" value="F:ATP binding"/>
    <property type="evidence" value="ECO:0007669"/>
    <property type="project" value="UniProtKB-KW"/>
</dbReference>
<evidence type="ECO:0000259" key="7">
    <source>
        <dbReference type="Pfam" id="PF02769"/>
    </source>
</evidence>
<evidence type="ECO:0000259" key="8">
    <source>
        <dbReference type="Pfam" id="PF18072"/>
    </source>
</evidence>
<evidence type="ECO:0000313" key="9">
    <source>
        <dbReference type="EMBL" id="HIU99901.1"/>
    </source>
</evidence>
<evidence type="ECO:0000256" key="1">
    <source>
        <dbReference type="ARBA" id="ARBA00022598"/>
    </source>
</evidence>
<dbReference type="GO" id="GO:0005737">
    <property type="term" value="C:cytoplasm"/>
    <property type="evidence" value="ECO:0007669"/>
    <property type="project" value="TreeGrafter"/>
</dbReference>
<evidence type="ECO:0000256" key="2">
    <source>
        <dbReference type="ARBA" id="ARBA00022723"/>
    </source>
</evidence>
<dbReference type="FunFam" id="3.30.1330.10:FF:000013">
    <property type="entry name" value="Phosphoribosylformylglycinamidine synthase"/>
    <property type="match status" value="1"/>
</dbReference>
<dbReference type="GO" id="GO:0004642">
    <property type="term" value="F:phosphoribosylformylglycinamidine synthase activity"/>
    <property type="evidence" value="ECO:0007669"/>
    <property type="project" value="UniProtKB-EC"/>
</dbReference>
<reference evidence="9" key="2">
    <citation type="journal article" date="2021" name="PeerJ">
        <title>Extensive microbial diversity within the chicken gut microbiome revealed by metagenomics and culture.</title>
        <authorList>
            <person name="Gilroy R."/>
            <person name="Ravi A."/>
            <person name="Getino M."/>
            <person name="Pursley I."/>
            <person name="Horton D.L."/>
            <person name="Alikhan N.F."/>
            <person name="Baker D."/>
            <person name="Gharbi K."/>
            <person name="Hall N."/>
            <person name="Watson M."/>
            <person name="Adriaenssens E.M."/>
            <person name="Foster-Nyarko E."/>
            <person name="Jarju S."/>
            <person name="Secka A."/>
            <person name="Antonio M."/>
            <person name="Oren A."/>
            <person name="Chaudhuri R.R."/>
            <person name="La Ragione R."/>
            <person name="Hildebrand F."/>
            <person name="Pallen M.J."/>
        </authorList>
    </citation>
    <scope>NUCLEOTIDE SEQUENCE</scope>
    <source>
        <strain evidence="9">23406</strain>
    </source>
</reference>
<dbReference type="Pfam" id="PF13507">
    <property type="entry name" value="GATase_5"/>
    <property type="match status" value="1"/>
</dbReference>
<keyword evidence="3" id="KW-0547">Nucleotide-binding</keyword>
<gene>
    <name evidence="9" type="ORF">IAB14_02155</name>
</gene>
<evidence type="ECO:0000256" key="6">
    <source>
        <dbReference type="ARBA" id="ARBA00022842"/>
    </source>
</evidence>
<keyword evidence="6" id="KW-0460">Magnesium</keyword>
<dbReference type="InterPro" id="IPR029062">
    <property type="entry name" value="Class_I_gatase-like"/>
</dbReference>
<dbReference type="EMBL" id="DVOH01000016">
    <property type="protein sequence ID" value="HIU99901.1"/>
    <property type="molecule type" value="Genomic_DNA"/>
</dbReference>
<dbReference type="PANTHER" id="PTHR10099">
    <property type="entry name" value="PHOSPHORIBOSYLFORMYLGLYCINAMIDINE SYNTHASE"/>
    <property type="match status" value="1"/>
</dbReference>
<dbReference type="InterPro" id="IPR041609">
    <property type="entry name" value="PurL_linker"/>
</dbReference>
<keyword evidence="2" id="KW-0479">Metal-binding</keyword>
<dbReference type="Gene3D" id="3.40.50.880">
    <property type="match status" value="1"/>
</dbReference>
<keyword evidence="5" id="KW-0067">ATP-binding</keyword>
<dbReference type="InterPro" id="IPR036921">
    <property type="entry name" value="PurM-like_N_sf"/>
</dbReference>
<feature type="domain" description="Phosphoribosylformylglycinamidine synthase linker" evidence="8">
    <location>
        <begin position="184"/>
        <end position="224"/>
    </location>
</feature>
<dbReference type="SUPFAM" id="SSF56042">
    <property type="entry name" value="PurM C-terminal domain-like"/>
    <property type="match status" value="1"/>
</dbReference>
<dbReference type="PANTHER" id="PTHR10099:SF1">
    <property type="entry name" value="PHOSPHORIBOSYLFORMYLGLYCINAMIDINE SYNTHASE"/>
    <property type="match status" value="1"/>
</dbReference>
<dbReference type="InterPro" id="IPR036676">
    <property type="entry name" value="PurM-like_C_sf"/>
</dbReference>
<keyword evidence="1 9" id="KW-0436">Ligase</keyword>
<dbReference type="Proteomes" id="UP000886891">
    <property type="component" value="Unassembled WGS sequence"/>
</dbReference>
<dbReference type="NCBIfam" id="TIGR01857">
    <property type="entry name" value="FGAM-synthase"/>
    <property type="match status" value="1"/>
</dbReference>